<proteinExistence type="predicted"/>
<keyword evidence="5" id="KW-1185">Reference proteome</keyword>
<evidence type="ECO:0000313" key="4">
    <source>
        <dbReference type="EMBL" id="MBB5494278.1"/>
    </source>
</evidence>
<evidence type="ECO:0000256" key="2">
    <source>
        <dbReference type="ARBA" id="ARBA00023002"/>
    </source>
</evidence>
<accession>A0A840WVV3</accession>
<organism evidence="4 5">
    <name type="scientific">Nocardiopsis metallicus</name>
    <dbReference type="NCBI Taxonomy" id="179819"/>
    <lineage>
        <taxon>Bacteria</taxon>
        <taxon>Bacillati</taxon>
        <taxon>Actinomycetota</taxon>
        <taxon>Actinomycetes</taxon>
        <taxon>Streptosporangiales</taxon>
        <taxon>Nocardiopsidaceae</taxon>
        <taxon>Nocardiopsis</taxon>
    </lineage>
</organism>
<dbReference type="GO" id="GO:0016491">
    <property type="term" value="F:oxidoreductase activity"/>
    <property type="evidence" value="ECO:0007669"/>
    <property type="project" value="UniProtKB-KW"/>
</dbReference>
<dbReference type="PANTHER" id="PTHR43401:SF2">
    <property type="entry name" value="L-THREONINE 3-DEHYDROGENASE"/>
    <property type="match status" value="1"/>
</dbReference>
<dbReference type="InterPro" id="IPR050129">
    <property type="entry name" value="Zn_alcohol_dh"/>
</dbReference>
<dbReference type="SUPFAM" id="SSF50129">
    <property type="entry name" value="GroES-like"/>
    <property type="match status" value="1"/>
</dbReference>
<feature type="domain" description="Alcohol dehydrogenase-like N-terminal" evidence="3">
    <location>
        <begin position="34"/>
        <end position="144"/>
    </location>
</feature>
<keyword evidence="2" id="KW-0560">Oxidoreductase</keyword>
<evidence type="ECO:0000313" key="5">
    <source>
        <dbReference type="Proteomes" id="UP000579647"/>
    </source>
</evidence>
<name>A0A840WVV3_9ACTN</name>
<dbReference type="Proteomes" id="UP000579647">
    <property type="component" value="Unassembled WGS sequence"/>
</dbReference>
<sequence>MDAEPRDGADLARIATFHEGEVAVERVELSPRKAGEIDLTMLAAAVCGSDLHTVLGHRPAPPRTALGHEGVGVVHDIDPDAKDLRGTPLLPGDRVVFALFDACGTCDRCADGLAMKCRSVLKYGHESVDREPRATGTLADRVRLLPGVPVLRVPDGPEDTLVVSAGCAVATAAEIVSAAGPEVAGRAVLVVGAGAVGAYCVAMFAAMGCRVGVREPSAERLTLAESLGGGPDAEGPYPVVVEASGHPDAFVGALDAVDVGGRLIAAGSVSPGATAVTLDPALLVTRRISVIGVHNYTLESFVRGVDWLLEHGDGLDLDRLLSPPVPLAEIADGFALMRGGGFARVLVRP</sequence>
<evidence type="ECO:0000256" key="1">
    <source>
        <dbReference type="ARBA" id="ARBA00001947"/>
    </source>
</evidence>
<comment type="caution">
    <text evidence="4">The sequence shown here is derived from an EMBL/GenBank/DDBJ whole genome shotgun (WGS) entry which is preliminary data.</text>
</comment>
<comment type="cofactor">
    <cofactor evidence="1">
        <name>Zn(2+)</name>
        <dbReference type="ChEBI" id="CHEBI:29105"/>
    </cofactor>
</comment>
<evidence type="ECO:0000259" key="3">
    <source>
        <dbReference type="Pfam" id="PF08240"/>
    </source>
</evidence>
<gene>
    <name evidence="4" type="ORF">HNR07_005415</name>
</gene>
<dbReference type="PANTHER" id="PTHR43401">
    <property type="entry name" value="L-THREONINE 3-DEHYDROGENASE"/>
    <property type="match status" value="1"/>
</dbReference>
<dbReference type="InterPro" id="IPR013154">
    <property type="entry name" value="ADH-like_N"/>
</dbReference>
<dbReference type="Gene3D" id="3.40.50.720">
    <property type="entry name" value="NAD(P)-binding Rossmann-like Domain"/>
    <property type="match status" value="2"/>
</dbReference>
<protein>
    <submittedName>
        <fullName evidence="4">Threonine dehydrogenase-like Zn-dependent dehydrogenase</fullName>
    </submittedName>
</protein>
<dbReference type="Pfam" id="PF08240">
    <property type="entry name" value="ADH_N"/>
    <property type="match status" value="1"/>
</dbReference>
<dbReference type="InterPro" id="IPR011032">
    <property type="entry name" value="GroES-like_sf"/>
</dbReference>
<dbReference type="EMBL" id="JACHDO010000001">
    <property type="protein sequence ID" value="MBB5494278.1"/>
    <property type="molecule type" value="Genomic_DNA"/>
</dbReference>
<dbReference type="AlphaFoldDB" id="A0A840WVV3"/>
<dbReference type="RefSeq" id="WP_184367517.1">
    <property type="nucleotide sequence ID" value="NZ_BAAAKM010000059.1"/>
</dbReference>
<dbReference type="Gene3D" id="3.90.180.10">
    <property type="entry name" value="Medium-chain alcohol dehydrogenases, catalytic domain"/>
    <property type="match status" value="2"/>
</dbReference>
<dbReference type="InterPro" id="IPR036291">
    <property type="entry name" value="NAD(P)-bd_dom_sf"/>
</dbReference>
<reference evidence="4 5" key="1">
    <citation type="submission" date="2020-08" db="EMBL/GenBank/DDBJ databases">
        <title>Sequencing the genomes of 1000 actinobacteria strains.</title>
        <authorList>
            <person name="Klenk H.-P."/>
        </authorList>
    </citation>
    <scope>NUCLEOTIDE SEQUENCE [LARGE SCALE GENOMIC DNA]</scope>
    <source>
        <strain evidence="4 5">DSM 44598</strain>
    </source>
</reference>
<dbReference type="SUPFAM" id="SSF51735">
    <property type="entry name" value="NAD(P)-binding Rossmann-fold domains"/>
    <property type="match status" value="1"/>
</dbReference>